<dbReference type="GO" id="GO:0016020">
    <property type="term" value="C:membrane"/>
    <property type="evidence" value="ECO:0007669"/>
    <property type="project" value="UniProtKB-SubCell"/>
</dbReference>
<evidence type="ECO:0000256" key="2">
    <source>
        <dbReference type="ARBA" id="ARBA00022692"/>
    </source>
</evidence>
<gene>
    <name evidence="5" type="ORF">ENR15_24965</name>
</gene>
<proteinExistence type="predicted"/>
<evidence type="ECO:0000256" key="3">
    <source>
        <dbReference type="ARBA" id="ARBA00022989"/>
    </source>
</evidence>
<dbReference type="SUPFAM" id="SSF52540">
    <property type="entry name" value="P-loop containing nucleoside triphosphate hydrolases"/>
    <property type="match status" value="1"/>
</dbReference>
<protein>
    <submittedName>
        <fullName evidence="5">DUF697 domain-containing protein</fullName>
    </submittedName>
</protein>
<dbReference type="InterPro" id="IPR027417">
    <property type="entry name" value="P-loop_NTPase"/>
</dbReference>
<name>A0A7C3VP02_9CYAN</name>
<keyword evidence="3" id="KW-1133">Transmembrane helix</keyword>
<organism evidence="5">
    <name type="scientific">Planktothricoides sp. SpSt-374</name>
    <dbReference type="NCBI Taxonomy" id="2282167"/>
    <lineage>
        <taxon>Bacteria</taxon>
        <taxon>Bacillati</taxon>
        <taxon>Cyanobacteriota</taxon>
        <taxon>Cyanophyceae</taxon>
        <taxon>Oscillatoriophycideae</taxon>
        <taxon>Oscillatoriales</taxon>
        <taxon>Oscillatoriaceae</taxon>
        <taxon>Planktothricoides</taxon>
    </lineage>
</organism>
<keyword evidence="2" id="KW-0812">Transmembrane</keyword>
<keyword evidence="4" id="KW-0472">Membrane</keyword>
<evidence type="ECO:0000313" key="5">
    <source>
        <dbReference type="EMBL" id="HGG03797.1"/>
    </source>
</evidence>
<accession>A0A7C3VP02</accession>
<dbReference type="Pfam" id="PF05128">
    <property type="entry name" value="DUF697"/>
    <property type="match status" value="1"/>
</dbReference>
<dbReference type="EMBL" id="DSPX01000257">
    <property type="protein sequence ID" value="HGG03797.1"/>
    <property type="molecule type" value="Genomic_DNA"/>
</dbReference>
<comment type="subcellular location">
    <subcellularLocation>
        <location evidence="1">Membrane</location>
        <topology evidence="1">Multi-pass membrane protein</topology>
    </subcellularLocation>
</comment>
<evidence type="ECO:0000256" key="1">
    <source>
        <dbReference type="ARBA" id="ARBA00004141"/>
    </source>
</evidence>
<comment type="caution">
    <text evidence="5">The sequence shown here is derived from an EMBL/GenBank/DDBJ whole genome shotgun (WGS) entry which is preliminary data.</text>
</comment>
<reference evidence="5" key="1">
    <citation type="journal article" date="2020" name="mSystems">
        <title>Genome- and Community-Level Interaction Insights into Carbon Utilization and Element Cycling Functions of Hydrothermarchaeota in Hydrothermal Sediment.</title>
        <authorList>
            <person name="Zhou Z."/>
            <person name="Liu Y."/>
            <person name="Xu W."/>
            <person name="Pan J."/>
            <person name="Luo Z.H."/>
            <person name="Li M."/>
        </authorList>
    </citation>
    <scope>NUCLEOTIDE SEQUENCE [LARGE SCALE GENOMIC DNA]</scope>
    <source>
        <strain evidence="5">SpSt-374</strain>
    </source>
</reference>
<dbReference type="InterPro" id="IPR021147">
    <property type="entry name" value="DUF697"/>
</dbReference>
<evidence type="ECO:0000256" key="4">
    <source>
        <dbReference type="ARBA" id="ARBA00023136"/>
    </source>
</evidence>
<dbReference type="Gene3D" id="3.40.50.300">
    <property type="entry name" value="P-loop containing nucleotide triphosphate hydrolases"/>
    <property type="match status" value="1"/>
</dbReference>
<sequence>MARKLRKPILIGGIGLSLSLWLLDSLGHSLVQVGEVGVVGAIAAGAGIWWLGKRTASIPTATPKPPTDRETVVKAIATAASTLSTLATVAPDHPETEKLRGLLANLRPDMDREQLRITITGGKGVGKTALRQLLAAEEGQINATWTETPALFTDLVGFRPSTQPTNPLLPEGIVESDLVIFVITGDLTKPEYEALQQLSGAVDTLVVWNKQDQYSAEQKPVVWQQVRSWLEGAIDPQNLLVISAAPQKLKVRQHQTDGSIQESIEQPAPDISQLQKRLHYIIATEKQNLILGSTWRTARNLHQHCQTTLNAIRREIALPMIERYQWIAAGAAFANPVPALDLLATGAITGQLVLDLGSIYQQKLSLAQGQTVAATLAEQMVKLGLVELSTQTITAILKSNSITYIAGGVVQGIGAAYLTRLAGLSLIECFQSGDAGSQISGGNLELLSQAIKQVFEQNRRLDFLQSFVPKAWARLMPNSDGQLQPTPAKG</sequence>
<dbReference type="AlphaFoldDB" id="A0A7C3VP02"/>